<dbReference type="SUPFAM" id="SSF49899">
    <property type="entry name" value="Concanavalin A-like lectins/glucanases"/>
    <property type="match status" value="1"/>
</dbReference>
<dbReference type="AlphaFoldDB" id="A0AAN9GCR9"/>
<proteinExistence type="inferred from homology"/>
<dbReference type="InterPro" id="IPR013320">
    <property type="entry name" value="ConA-like_dom_sf"/>
</dbReference>
<dbReference type="Pfam" id="PF00722">
    <property type="entry name" value="Glyco_hydro_16"/>
    <property type="match status" value="1"/>
</dbReference>
<gene>
    <name evidence="3" type="ORF">V1264_020393</name>
</gene>
<dbReference type="EMBL" id="JBAMIC010000010">
    <property type="protein sequence ID" value="KAK7102125.1"/>
    <property type="molecule type" value="Genomic_DNA"/>
</dbReference>
<dbReference type="PANTHER" id="PTHR10963">
    <property type="entry name" value="GLYCOSYL HYDROLASE-RELATED"/>
    <property type="match status" value="1"/>
</dbReference>
<reference evidence="3 4" key="1">
    <citation type="submission" date="2024-02" db="EMBL/GenBank/DDBJ databases">
        <title>Chromosome-scale genome assembly of the rough periwinkle Littorina saxatilis.</title>
        <authorList>
            <person name="De Jode A."/>
            <person name="Faria R."/>
            <person name="Formenti G."/>
            <person name="Sims Y."/>
            <person name="Smith T.P."/>
            <person name="Tracey A."/>
            <person name="Wood J.M.D."/>
            <person name="Zagrodzka Z.B."/>
            <person name="Johannesson K."/>
            <person name="Butlin R.K."/>
            <person name="Leder E.H."/>
        </authorList>
    </citation>
    <scope>NUCLEOTIDE SEQUENCE [LARGE SCALE GENOMIC DNA]</scope>
    <source>
        <strain evidence="3">Snail1</strain>
        <tissue evidence="3">Muscle</tissue>
    </source>
</reference>
<feature type="domain" description="GH16" evidence="2">
    <location>
        <begin position="68"/>
        <end position="327"/>
    </location>
</feature>
<evidence type="ECO:0000256" key="1">
    <source>
        <dbReference type="ARBA" id="ARBA00006865"/>
    </source>
</evidence>
<evidence type="ECO:0000259" key="2">
    <source>
        <dbReference type="PROSITE" id="PS51762"/>
    </source>
</evidence>
<organism evidence="3 4">
    <name type="scientific">Littorina saxatilis</name>
    <dbReference type="NCBI Taxonomy" id="31220"/>
    <lineage>
        <taxon>Eukaryota</taxon>
        <taxon>Metazoa</taxon>
        <taxon>Spiralia</taxon>
        <taxon>Lophotrochozoa</taxon>
        <taxon>Mollusca</taxon>
        <taxon>Gastropoda</taxon>
        <taxon>Caenogastropoda</taxon>
        <taxon>Littorinimorpha</taxon>
        <taxon>Littorinoidea</taxon>
        <taxon>Littorinidae</taxon>
        <taxon>Littorina</taxon>
    </lineage>
</organism>
<name>A0AAN9GCR9_9CAEN</name>
<keyword evidence="4" id="KW-1185">Reference proteome</keyword>
<evidence type="ECO:0000313" key="4">
    <source>
        <dbReference type="Proteomes" id="UP001374579"/>
    </source>
</evidence>
<sequence>MELISDQTLGKKTGMNDRLLVNNPVKEKSSEHYLGRRGTTVFYDDFSSGDIDPKKWSTDIMAVGLGFDIWSPESNNSYVKENTLYIKPTLTADRFGDEIFYNGTIDVRKVWGSCHPDWGVESCVTQGRQNRPIMSASLRSSGHIKYGRVEVVAQLPKGDWLWPAIWMMPVEGFYGGWPRSGEIDMMEAACNLHLKYPDGTSAGADHMGSNLHYGDGRNGTNQISRPFSYSLNGTTFGDGYHTYWLDWTENYIRTGVDDHTVLAVDTPPQGFWNASHLNGTNIWAHGAKNAPFDKPFYLILNVAVGGGYFWDGYINYPYKRPWTTGASDDYFQFWEGRHLWLPTWHGEDIAMKVKSAKMVQY</sequence>
<dbReference type="PANTHER" id="PTHR10963:SF55">
    <property type="entry name" value="GLYCOSIDE HYDROLASE FAMILY 16 PROTEIN"/>
    <property type="match status" value="1"/>
</dbReference>
<comment type="caution">
    <text evidence="3">The sequence shown here is derived from an EMBL/GenBank/DDBJ whole genome shotgun (WGS) entry which is preliminary data.</text>
</comment>
<accession>A0AAN9GCR9</accession>
<dbReference type="GO" id="GO:0005975">
    <property type="term" value="P:carbohydrate metabolic process"/>
    <property type="evidence" value="ECO:0007669"/>
    <property type="project" value="InterPro"/>
</dbReference>
<dbReference type="PROSITE" id="PS51762">
    <property type="entry name" value="GH16_2"/>
    <property type="match status" value="1"/>
</dbReference>
<dbReference type="Proteomes" id="UP001374579">
    <property type="component" value="Unassembled WGS sequence"/>
</dbReference>
<dbReference type="GO" id="GO:0004553">
    <property type="term" value="F:hydrolase activity, hydrolyzing O-glycosyl compounds"/>
    <property type="evidence" value="ECO:0007669"/>
    <property type="project" value="InterPro"/>
</dbReference>
<dbReference type="Gene3D" id="2.60.120.200">
    <property type="match status" value="1"/>
</dbReference>
<dbReference type="InterPro" id="IPR050546">
    <property type="entry name" value="Glycosyl_Hydrlase_16"/>
</dbReference>
<comment type="similarity">
    <text evidence="1">Belongs to the glycosyl hydrolase 16 family.</text>
</comment>
<evidence type="ECO:0000313" key="3">
    <source>
        <dbReference type="EMBL" id="KAK7102125.1"/>
    </source>
</evidence>
<protein>
    <recommendedName>
        <fullName evidence="2">GH16 domain-containing protein</fullName>
    </recommendedName>
</protein>
<dbReference type="InterPro" id="IPR000757">
    <property type="entry name" value="Beta-glucanase-like"/>
</dbReference>